<evidence type="ECO:0000313" key="2">
    <source>
        <dbReference type="Proteomes" id="UP000831290"/>
    </source>
</evidence>
<keyword evidence="2" id="KW-1185">Reference proteome</keyword>
<dbReference type="KEGG" id="fbm:MQE35_17265"/>
<sequence length="75" mass="8309">MHVLTHDDEDNNKSCELCDFTLLNDHTPVIGNEVSSPISEAPLFLTSEVKLLYYFISAGEISTESLFSRPPPVLA</sequence>
<reference evidence="1" key="1">
    <citation type="submission" date="2022-03" db="EMBL/GenBank/DDBJ databases">
        <title>Description of Abyssus ytuae gen. nov., sp. nov., a novel member of the family Flavobacteriaceae isolated from the sediment of Mariana Trench.</title>
        <authorList>
            <person name="Zhang J."/>
            <person name="Xu X."/>
        </authorList>
    </citation>
    <scope>NUCLEOTIDE SEQUENCE</scope>
    <source>
        <strain evidence="1">MT3330</strain>
    </source>
</reference>
<dbReference type="Proteomes" id="UP000831290">
    <property type="component" value="Chromosome"/>
</dbReference>
<organism evidence="1 2">
    <name type="scientific">Abyssalbus ytuae</name>
    <dbReference type="NCBI Taxonomy" id="2926907"/>
    <lineage>
        <taxon>Bacteria</taxon>
        <taxon>Pseudomonadati</taxon>
        <taxon>Bacteroidota</taxon>
        <taxon>Flavobacteriia</taxon>
        <taxon>Flavobacteriales</taxon>
        <taxon>Flavobacteriaceae</taxon>
        <taxon>Abyssalbus</taxon>
    </lineage>
</organism>
<name>A0A9E7CU29_9FLAO</name>
<proteinExistence type="predicted"/>
<gene>
    <name evidence="1" type="ORF">MQE35_17265</name>
</gene>
<dbReference type="AlphaFoldDB" id="A0A9E7CU29"/>
<accession>A0A9E7CU29</accession>
<protein>
    <submittedName>
        <fullName evidence="1">Uncharacterized protein</fullName>
    </submittedName>
</protein>
<dbReference type="RefSeq" id="WP_255842943.1">
    <property type="nucleotide sequence ID" value="NZ_CP094358.1"/>
</dbReference>
<evidence type="ECO:0000313" key="1">
    <source>
        <dbReference type="EMBL" id="UOB17472.1"/>
    </source>
</evidence>
<dbReference type="EMBL" id="CP094358">
    <property type="protein sequence ID" value="UOB17472.1"/>
    <property type="molecule type" value="Genomic_DNA"/>
</dbReference>